<feature type="transmembrane region" description="Helical" evidence="10">
    <location>
        <begin position="305"/>
        <end position="325"/>
    </location>
</feature>
<evidence type="ECO:0000256" key="1">
    <source>
        <dbReference type="ARBA" id="ARBA00000085"/>
    </source>
</evidence>
<dbReference type="EMBL" id="QBUD01000001">
    <property type="protein sequence ID" value="PUB18614.1"/>
    <property type="molecule type" value="Genomic_DNA"/>
</dbReference>
<keyword evidence="7 13" id="KW-0418">Kinase</keyword>
<organism evidence="13 14">
    <name type="scientific">Yoonia sediminilitoris</name>
    <dbReference type="NCBI Taxonomy" id="1286148"/>
    <lineage>
        <taxon>Bacteria</taxon>
        <taxon>Pseudomonadati</taxon>
        <taxon>Pseudomonadota</taxon>
        <taxon>Alphaproteobacteria</taxon>
        <taxon>Rhodobacterales</taxon>
        <taxon>Paracoccaceae</taxon>
        <taxon>Yoonia</taxon>
    </lineage>
</organism>
<keyword evidence="4" id="KW-1003">Cell membrane</keyword>
<evidence type="ECO:0000256" key="5">
    <source>
        <dbReference type="ARBA" id="ARBA00022553"/>
    </source>
</evidence>
<dbReference type="SMART" id="SM00388">
    <property type="entry name" value="HisKA"/>
    <property type="match status" value="1"/>
</dbReference>
<evidence type="ECO:0000256" key="11">
    <source>
        <dbReference type="SAM" id="SignalP"/>
    </source>
</evidence>
<dbReference type="GO" id="GO:0000155">
    <property type="term" value="F:phosphorelay sensor kinase activity"/>
    <property type="evidence" value="ECO:0007669"/>
    <property type="project" value="InterPro"/>
</dbReference>
<keyword evidence="10" id="KW-1133">Transmembrane helix</keyword>
<dbReference type="RefSeq" id="WP_133175915.1">
    <property type="nucleotide sequence ID" value="NZ_QBUD01000001.1"/>
</dbReference>
<dbReference type="InterPro" id="IPR036890">
    <property type="entry name" value="HATPase_C_sf"/>
</dbReference>
<evidence type="ECO:0000256" key="2">
    <source>
        <dbReference type="ARBA" id="ARBA00004651"/>
    </source>
</evidence>
<feature type="transmembrane region" description="Helical" evidence="10">
    <location>
        <begin position="218"/>
        <end position="242"/>
    </location>
</feature>
<dbReference type="Pfam" id="PF02518">
    <property type="entry name" value="HATPase_c"/>
    <property type="match status" value="1"/>
</dbReference>
<feature type="transmembrane region" description="Helical" evidence="10">
    <location>
        <begin position="280"/>
        <end position="299"/>
    </location>
</feature>
<dbReference type="EC" id="2.7.13.3" evidence="3"/>
<dbReference type="OrthoDB" id="9764438at2"/>
<proteinExistence type="predicted"/>
<accession>A0A2T6KPW6</accession>
<evidence type="ECO:0000256" key="7">
    <source>
        <dbReference type="ARBA" id="ARBA00022777"/>
    </source>
</evidence>
<keyword evidence="10" id="KW-0472">Membrane</keyword>
<feature type="chain" id="PRO_5015681475" description="histidine kinase" evidence="11">
    <location>
        <begin position="28"/>
        <end position="642"/>
    </location>
</feature>
<feature type="domain" description="Histidine kinase" evidence="12">
    <location>
        <begin position="442"/>
        <end position="642"/>
    </location>
</feature>
<dbReference type="InterPro" id="IPR004358">
    <property type="entry name" value="Sig_transdc_His_kin-like_C"/>
</dbReference>
<dbReference type="SUPFAM" id="SSF47384">
    <property type="entry name" value="Homodimeric domain of signal transducing histidine kinase"/>
    <property type="match status" value="1"/>
</dbReference>
<evidence type="ECO:0000259" key="12">
    <source>
        <dbReference type="PROSITE" id="PS50109"/>
    </source>
</evidence>
<dbReference type="PROSITE" id="PS50109">
    <property type="entry name" value="HIS_KIN"/>
    <property type="match status" value="1"/>
</dbReference>
<dbReference type="SMART" id="SM00387">
    <property type="entry name" value="HATPase_c"/>
    <property type="match status" value="1"/>
</dbReference>
<feature type="transmembrane region" description="Helical" evidence="10">
    <location>
        <begin position="337"/>
        <end position="359"/>
    </location>
</feature>
<feature type="transmembrane region" description="Helical" evidence="10">
    <location>
        <begin position="191"/>
        <end position="211"/>
    </location>
</feature>
<keyword evidence="11" id="KW-0732">Signal</keyword>
<keyword evidence="10" id="KW-0812">Transmembrane</keyword>
<dbReference type="Proteomes" id="UP000244523">
    <property type="component" value="Unassembled WGS sequence"/>
</dbReference>
<dbReference type="InterPro" id="IPR050980">
    <property type="entry name" value="2C_sensor_his_kinase"/>
</dbReference>
<evidence type="ECO:0000256" key="10">
    <source>
        <dbReference type="SAM" id="Phobius"/>
    </source>
</evidence>
<keyword evidence="14" id="KW-1185">Reference proteome</keyword>
<evidence type="ECO:0000313" key="13">
    <source>
        <dbReference type="EMBL" id="PUB18614.1"/>
    </source>
</evidence>
<dbReference type="Gene3D" id="1.10.287.130">
    <property type="match status" value="1"/>
</dbReference>
<dbReference type="CDD" id="cd00082">
    <property type="entry name" value="HisKA"/>
    <property type="match status" value="1"/>
</dbReference>
<sequence length="642" mass="68590">MFDVVRRLRAALTCLLALAAFAAPAFADSFAVSPAKSEHDLTPALRYASGTAADPVDMVARYGQGAFSEVLEVSPYAANHAPEAWAAVELNATEIVAGRLVLNAPLVSEVDLYLAGDGPLENVLSYSVFRPFLAVQHTAGRLQSQPLALLPGERVLVLAHVKFGPLQQLDVRFEQADATAQKAVQSVALTAAFYAFALASILVFVALFAALRDWMSLLYALMFFVGLGLLAFLDGLLFRFLYPNTPGIQSAVGFFLLFTLAGSGFLLAGQGFRAGNRVIWARWCAVLAGLCGFGFAISLVSPGTYVAAAAYLLLALMCVAVLVATRITNATHASNFAVGRLFSFLALTGLMLLLVPLLVPALPQIVGSLSALKGVYLILVLGALANFVAKVLITRRTQEAATAAELAALAREAELNKALFTSEQNYATARAKAQERTRQLANASHDLRQPLMSLGMTVDSLAARVDPETRGQLREAFSYITSLSESYLDNATDAPPEQENERYEVGLILQTVQQMFQQEAAKKGLRLRMVTSTYQTRIPPMALMRITSNLVSNAIKYTDAGGVLMGLCRRGGMATLCVVDTGPGLSEEEFGRFQQEGEKGPTSDGHGLGLAVCFSLAQENGISLSMTAQPGHGTAFMLALEA</sequence>
<feature type="transmembrane region" description="Helical" evidence="10">
    <location>
        <begin position="365"/>
        <end position="389"/>
    </location>
</feature>
<keyword evidence="5" id="KW-0597">Phosphoprotein</keyword>
<feature type="transmembrane region" description="Helical" evidence="10">
    <location>
        <begin position="248"/>
        <end position="268"/>
    </location>
</feature>
<dbReference type="PANTHER" id="PTHR44936">
    <property type="entry name" value="SENSOR PROTEIN CREC"/>
    <property type="match status" value="1"/>
</dbReference>
<gene>
    <name evidence="13" type="ORF">C8N45_101198</name>
</gene>
<name>A0A2T6KPW6_9RHOB</name>
<keyword evidence="9" id="KW-0843">Virulence</keyword>
<protein>
    <recommendedName>
        <fullName evidence="3">histidine kinase</fullName>
        <ecNumber evidence="3">2.7.13.3</ecNumber>
    </recommendedName>
</protein>
<dbReference type="PRINTS" id="PR00344">
    <property type="entry name" value="BCTRLSENSOR"/>
</dbReference>
<comment type="catalytic activity">
    <reaction evidence="1">
        <text>ATP + protein L-histidine = ADP + protein N-phospho-L-histidine.</text>
        <dbReference type="EC" id="2.7.13.3"/>
    </reaction>
</comment>
<keyword evidence="8" id="KW-0902">Two-component regulatory system</keyword>
<dbReference type="InterPro" id="IPR003594">
    <property type="entry name" value="HATPase_dom"/>
</dbReference>
<dbReference type="GO" id="GO:0005886">
    <property type="term" value="C:plasma membrane"/>
    <property type="evidence" value="ECO:0007669"/>
    <property type="project" value="UniProtKB-SubCell"/>
</dbReference>
<dbReference type="AlphaFoldDB" id="A0A2T6KPW6"/>
<comment type="caution">
    <text evidence="13">The sequence shown here is derived from an EMBL/GenBank/DDBJ whole genome shotgun (WGS) entry which is preliminary data.</text>
</comment>
<evidence type="ECO:0000256" key="4">
    <source>
        <dbReference type="ARBA" id="ARBA00022475"/>
    </source>
</evidence>
<dbReference type="InterPro" id="IPR036097">
    <property type="entry name" value="HisK_dim/P_sf"/>
</dbReference>
<keyword evidence="6" id="KW-0808">Transferase</keyword>
<evidence type="ECO:0000256" key="3">
    <source>
        <dbReference type="ARBA" id="ARBA00012438"/>
    </source>
</evidence>
<dbReference type="SUPFAM" id="SSF55874">
    <property type="entry name" value="ATPase domain of HSP90 chaperone/DNA topoisomerase II/histidine kinase"/>
    <property type="match status" value="1"/>
</dbReference>
<evidence type="ECO:0000256" key="9">
    <source>
        <dbReference type="ARBA" id="ARBA00023026"/>
    </source>
</evidence>
<evidence type="ECO:0000256" key="8">
    <source>
        <dbReference type="ARBA" id="ARBA00023012"/>
    </source>
</evidence>
<comment type="subcellular location">
    <subcellularLocation>
        <location evidence="2">Cell membrane</location>
        <topology evidence="2">Multi-pass membrane protein</topology>
    </subcellularLocation>
</comment>
<feature type="signal peptide" evidence="11">
    <location>
        <begin position="1"/>
        <end position="27"/>
    </location>
</feature>
<evidence type="ECO:0000256" key="6">
    <source>
        <dbReference type="ARBA" id="ARBA00022679"/>
    </source>
</evidence>
<dbReference type="Gene3D" id="3.30.565.10">
    <property type="entry name" value="Histidine kinase-like ATPase, C-terminal domain"/>
    <property type="match status" value="1"/>
</dbReference>
<dbReference type="InterPro" id="IPR003661">
    <property type="entry name" value="HisK_dim/P_dom"/>
</dbReference>
<dbReference type="PANTHER" id="PTHR44936:SF9">
    <property type="entry name" value="SENSOR PROTEIN CREC"/>
    <property type="match status" value="1"/>
</dbReference>
<dbReference type="InterPro" id="IPR005467">
    <property type="entry name" value="His_kinase_dom"/>
</dbReference>
<evidence type="ECO:0000313" key="14">
    <source>
        <dbReference type="Proteomes" id="UP000244523"/>
    </source>
</evidence>
<reference evidence="13 14" key="1">
    <citation type="submission" date="2018-04" db="EMBL/GenBank/DDBJ databases">
        <title>Genomic Encyclopedia of Archaeal and Bacterial Type Strains, Phase II (KMG-II): from individual species to whole genera.</title>
        <authorList>
            <person name="Goeker M."/>
        </authorList>
    </citation>
    <scope>NUCLEOTIDE SEQUENCE [LARGE SCALE GENOMIC DNA]</scope>
    <source>
        <strain evidence="13 14">DSM 29955</strain>
    </source>
</reference>